<evidence type="ECO:0008006" key="3">
    <source>
        <dbReference type="Google" id="ProtNLM"/>
    </source>
</evidence>
<gene>
    <name evidence="1" type="ORF">C1645_797371</name>
</gene>
<accession>A0A397SQ02</accession>
<evidence type="ECO:0000313" key="1">
    <source>
        <dbReference type="EMBL" id="RIA87782.1"/>
    </source>
</evidence>
<sequence>MWLDERVNISVKSPVFTTCCAKGKILLPPLQELLPPLNRLLIGMDHHACLFRQNIRMYNSALSFTSIGAKIDDNITGTRGVYTFRIHGEMYHSIGTLLPNDGDHPQFAQIYIYDTDNELQNRMNVMPNLDPNILMELRQMLNDVNPYVKTFRQASDMLRSNQLLDMKMVITDNRTTDSRRYNTPRAAEVAVIMVGDGQEIEPTERDIVLHLHEGGLQRVPEIHRAYASLHYVLMFPRGEDGWMLYLVMKMKKMNQSMLLQ</sequence>
<dbReference type="OrthoDB" id="1748060at2759"/>
<dbReference type="AlphaFoldDB" id="A0A397SQ02"/>
<keyword evidence="2" id="KW-1185">Reference proteome</keyword>
<protein>
    <recommendedName>
        <fullName evidence="3">Helitron helicase-like domain-containing protein</fullName>
    </recommendedName>
</protein>
<dbReference type="PANTHER" id="PTHR45786">
    <property type="entry name" value="DNA BINDING PROTEIN-LIKE"/>
    <property type="match status" value="1"/>
</dbReference>
<organism evidence="1 2">
    <name type="scientific">Glomus cerebriforme</name>
    <dbReference type="NCBI Taxonomy" id="658196"/>
    <lineage>
        <taxon>Eukaryota</taxon>
        <taxon>Fungi</taxon>
        <taxon>Fungi incertae sedis</taxon>
        <taxon>Mucoromycota</taxon>
        <taxon>Glomeromycotina</taxon>
        <taxon>Glomeromycetes</taxon>
        <taxon>Glomerales</taxon>
        <taxon>Glomeraceae</taxon>
        <taxon>Glomus</taxon>
    </lineage>
</organism>
<dbReference type="Proteomes" id="UP000265703">
    <property type="component" value="Unassembled WGS sequence"/>
</dbReference>
<dbReference type="EMBL" id="QKYT01000293">
    <property type="protein sequence ID" value="RIA87782.1"/>
    <property type="molecule type" value="Genomic_DNA"/>
</dbReference>
<proteinExistence type="predicted"/>
<dbReference type="STRING" id="658196.A0A397SQ02"/>
<comment type="caution">
    <text evidence="1">The sequence shown here is derived from an EMBL/GenBank/DDBJ whole genome shotgun (WGS) entry which is preliminary data.</text>
</comment>
<name>A0A397SQ02_9GLOM</name>
<dbReference type="PANTHER" id="PTHR45786:SF74">
    <property type="entry name" value="ATP-DEPENDENT DNA HELICASE"/>
    <property type="match status" value="1"/>
</dbReference>
<evidence type="ECO:0000313" key="2">
    <source>
        <dbReference type="Proteomes" id="UP000265703"/>
    </source>
</evidence>
<reference evidence="1 2" key="1">
    <citation type="submission" date="2018-06" db="EMBL/GenBank/DDBJ databases">
        <title>Comparative genomics reveals the genomic features of Rhizophagus irregularis, R. cerebriforme, R. diaphanum and Gigaspora rosea, and their symbiotic lifestyle signature.</title>
        <authorList>
            <person name="Morin E."/>
            <person name="San Clemente H."/>
            <person name="Chen E.C.H."/>
            <person name="De La Providencia I."/>
            <person name="Hainaut M."/>
            <person name="Kuo A."/>
            <person name="Kohler A."/>
            <person name="Murat C."/>
            <person name="Tang N."/>
            <person name="Roy S."/>
            <person name="Loubradou J."/>
            <person name="Henrissat B."/>
            <person name="Grigoriev I.V."/>
            <person name="Corradi N."/>
            <person name="Roux C."/>
            <person name="Martin F.M."/>
        </authorList>
    </citation>
    <scope>NUCLEOTIDE SEQUENCE [LARGE SCALE GENOMIC DNA]</scope>
    <source>
        <strain evidence="1 2">DAOM 227022</strain>
    </source>
</reference>